<reference evidence="2" key="1">
    <citation type="submission" date="2022-10" db="EMBL/GenBank/DDBJ databases">
        <title>Tapping the CABI collections for fungal endophytes: first genome assemblies for Collariella, Neodidymelliopsis, Ascochyta clinopodiicola, Didymella pomorum, Didymosphaeria variabile, Neocosmospora piperis and Neocucurbitaria cava.</title>
        <authorList>
            <person name="Hill R."/>
        </authorList>
    </citation>
    <scope>NUCLEOTIDE SEQUENCE</scope>
    <source>
        <strain evidence="2">IMI 360193</strain>
    </source>
</reference>
<dbReference type="EMBL" id="JAPEUV010000023">
    <property type="protein sequence ID" value="KAJ4339343.1"/>
    <property type="molecule type" value="Genomic_DNA"/>
</dbReference>
<accession>A0A9W8X429</accession>
<protein>
    <submittedName>
        <fullName evidence="2">Uncharacterized protein</fullName>
    </submittedName>
</protein>
<evidence type="ECO:0000313" key="3">
    <source>
        <dbReference type="Proteomes" id="UP001140562"/>
    </source>
</evidence>
<evidence type="ECO:0000256" key="1">
    <source>
        <dbReference type="SAM" id="MobiDB-lite"/>
    </source>
</evidence>
<feature type="region of interest" description="Disordered" evidence="1">
    <location>
        <begin position="61"/>
        <end position="93"/>
    </location>
</feature>
<dbReference type="Proteomes" id="UP001140562">
    <property type="component" value="Unassembled WGS sequence"/>
</dbReference>
<organism evidence="2 3">
    <name type="scientific">Didymella glomerata</name>
    <dbReference type="NCBI Taxonomy" id="749621"/>
    <lineage>
        <taxon>Eukaryota</taxon>
        <taxon>Fungi</taxon>
        <taxon>Dikarya</taxon>
        <taxon>Ascomycota</taxon>
        <taxon>Pezizomycotina</taxon>
        <taxon>Dothideomycetes</taxon>
        <taxon>Pleosporomycetidae</taxon>
        <taxon>Pleosporales</taxon>
        <taxon>Pleosporineae</taxon>
        <taxon>Didymellaceae</taxon>
        <taxon>Didymella</taxon>
    </lineage>
</organism>
<keyword evidence="3" id="KW-1185">Reference proteome</keyword>
<gene>
    <name evidence="2" type="ORF">N0V87_003280</name>
</gene>
<proteinExistence type="predicted"/>
<sequence>MASSTDWRTTADIYSLNKLIKAQKAKFTRVMSKDTKMCAEFDILGLDEDVDPEHYKLQEELAVSSQNPGRGRVDLKGAQGDDDEAEPDARAVS</sequence>
<dbReference type="OrthoDB" id="3792821at2759"/>
<comment type="caution">
    <text evidence="2">The sequence shown here is derived from an EMBL/GenBank/DDBJ whole genome shotgun (WGS) entry which is preliminary data.</text>
</comment>
<evidence type="ECO:0000313" key="2">
    <source>
        <dbReference type="EMBL" id="KAJ4339343.1"/>
    </source>
</evidence>
<name>A0A9W8X429_9PLEO</name>
<dbReference type="AlphaFoldDB" id="A0A9W8X429"/>